<evidence type="ECO:0008006" key="3">
    <source>
        <dbReference type="Google" id="ProtNLM"/>
    </source>
</evidence>
<sequence length="263" mass="29330">MRLMDKGSLSRIHSNHQHNHLSQKFADCASERADDDECKDMQVKRVLAIPTLICSILLAGGCSPLPQATNPSNSPQGKLQSAQHWKAIARHVSERIIEQADISTKALYLDEKQLDTQFSRVFSKQLVSELVSNKVSLQLSPASASVRNALQLMIEIDAIKHPDDRDGTYLPLSPALANAWFIWSLKSDAVFGFVPTVVAVDVYNSLPTRTNSEVVVTTKLMDGQKVYFSETNVYYITDLSMSQFKKLRTTHLTNQEVPDGDLK</sequence>
<reference evidence="1 2" key="1">
    <citation type="submission" date="2024-06" db="EMBL/GenBank/DDBJ databases">
        <title>Genomic Encyclopedia of Type Strains, Phase V (KMG-V): Genome sequencing to study the core and pangenomes of soil and plant-associated prokaryotes.</title>
        <authorList>
            <person name="Whitman W."/>
        </authorList>
    </citation>
    <scope>NUCLEOTIDE SEQUENCE [LARGE SCALE GENOMIC DNA]</scope>
    <source>
        <strain evidence="1 2">NE40</strain>
    </source>
</reference>
<evidence type="ECO:0000313" key="1">
    <source>
        <dbReference type="EMBL" id="MET4759464.1"/>
    </source>
</evidence>
<name>A0ABV2SQS0_9GAMM</name>
<evidence type="ECO:0000313" key="2">
    <source>
        <dbReference type="Proteomes" id="UP001549366"/>
    </source>
</evidence>
<dbReference type="Proteomes" id="UP001549366">
    <property type="component" value="Unassembled WGS sequence"/>
</dbReference>
<organism evidence="1 2">
    <name type="scientific">Endozoicomonas lisbonensis</name>
    <dbReference type="NCBI Taxonomy" id="3120522"/>
    <lineage>
        <taxon>Bacteria</taxon>
        <taxon>Pseudomonadati</taxon>
        <taxon>Pseudomonadota</taxon>
        <taxon>Gammaproteobacteria</taxon>
        <taxon>Oceanospirillales</taxon>
        <taxon>Endozoicomonadaceae</taxon>
        <taxon>Endozoicomonas</taxon>
    </lineage>
</organism>
<dbReference type="EMBL" id="JBEWTB010000002">
    <property type="protein sequence ID" value="MET4759464.1"/>
    <property type="molecule type" value="Genomic_DNA"/>
</dbReference>
<accession>A0ABV2SQS0</accession>
<protein>
    <recommendedName>
        <fullName evidence="3">FlgO domain-containing protein</fullName>
    </recommendedName>
</protein>
<comment type="caution">
    <text evidence="1">The sequence shown here is derived from an EMBL/GenBank/DDBJ whole genome shotgun (WGS) entry which is preliminary data.</text>
</comment>
<proteinExistence type="predicted"/>
<keyword evidence="2" id="KW-1185">Reference proteome</keyword>
<gene>
    <name evidence="1" type="ORF">V5J35_004656</name>
</gene>